<keyword evidence="6" id="KW-1185">Reference proteome</keyword>
<dbReference type="Proteomes" id="UP000708298">
    <property type="component" value="Unassembled WGS sequence"/>
</dbReference>
<proteinExistence type="predicted"/>
<dbReference type="GO" id="GO:0003677">
    <property type="term" value="F:DNA binding"/>
    <property type="evidence" value="ECO:0007669"/>
    <property type="project" value="UniProtKB-KW"/>
</dbReference>
<accession>A0A963YVB2</accession>
<keyword evidence="3" id="KW-0804">Transcription</keyword>
<evidence type="ECO:0000259" key="4">
    <source>
        <dbReference type="PROSITE" id="PS50949"/>
    </source>
</evidence>
<dbReference type="InterPro" id="IPR028978">
    <property type="entry name" value="Chorismate_lyase_/UTRA_dom_sf"/>
</dbReference>
<dbReference type="FunFam" id="1.10.10.10:FF:000079">
    <property type="entry name" value="GntR family transcriptional regulator"/>
    <property type="match status" value="1"/>
</dbReference>
<evidence type="ECO:0000313" key="5">
    <source>
        <dbReference type="EMBL" id="MCB8877481.1"/>
    </source>
</evidence>
<reference evidence="5" key="2">
    <citation type="submission" date="2021-01" db="EMBL/GenBank/DDBJ databases">
        <authorList>
            <person name="Mieszkin S."/>
            <person name="Pouder E."/>
            <person name="Alain K."/>
        </authorList>
    </citation>
    <scope>NUCLEOTIDE SEQUENCE</scope>
    <source>
        <strain evidence="5">HW T2.11</strain>
    </source>
</reference>
<dbReference type="CDD" id="cd07377">
    <property type="entry name" value="WHTH_GntR"/>
    <property type="match status" value="1"/>
</dbReference>
<dbReference type="SUPFAM" id="SSF64288">
    <property type="entry name" value="Chorismate lyase-like"/>
    <property type="match status" value="1"/>
</dbReference>
<keyword evidence="1" id="KW-0805">Transcription regulation</keyword>
<dbReference type="PROSITE" id="PS50949">
    <property type="entry name" value="HTH_GNTR"/>
    <property type="match status" value="1"/>
</dbReference>
<dbReference type="SMART" id="SM00866">
    <property type="entry name" value="UTRA"/>
    <property type="match status" value="1"/>
</dbReference>
<dbReference type="EMBL" id="JAESVB010000014">
    <property type="protein sequence ID" value="MCB8877481.1"/>
    <property type="molecule type" value="Genomic_DNA"/>
</dbReference>
<dbReference type="SMART" id="SM00345">
    <property type="entry name" value="HTH_GNTR"/>
    <property type="match status" value="1"/>
</dbReference>
<reference evidence="5" key="1">
    <citation type="journal article" date="2021" name="Microorganisms">
        <title>Acidisoma silvae sp. nov. and Acidisomacellulosilytica sp. nov., Two Acidophilic Bacteria Isolated from Decaying Wood, Hydrolyzing Cellulose and Producing Poly-3-hydroxybutyrate.</title>
        <authorList>
            <person name="Mieszkin S."/>
            <person name="Pouder E."/>
            <person name="Uroz S."/>
            <person name="Simon-Colin C."/>
            <person name="Alain K."/>
        </authorList>
    </citation>
    <scope>NUCLEOTIDE SEQUENCE</scope>
    <source>
        <strain evidence="5">HW T2.11</strain>
    </source>
</reference>
<dbReference type="Gene3D" id="3.40.1410.10">
    <property type="entry name" value="Chorismate lyase-like"/>
    <property type="match status" value="1"/>
</dbReference>
<dbReference type="InterPro" id="IPR036390">
    <property type="entry name" value="WH_DNA-bd_sf"/>
</dbReference>
<dbReference type="SUPFAM" id="SSF46785">
    <property type="entry name" value="Winged helix' DNA-binding domain"/>
    <property type="match status" value="1"/>
</dbReference>
<keyword evidence="2" id="KW-0238">DNA-binding</keyword>
<evidence type="ECO:0000256" key="2">
    <source>
        <dbReference type="ARBA" id="ARBA00023125"/>
    </source>
</evidence>
<dbReference type="RefSeq" id="WP_227323130.1">
    <property type="nucleotide sequence ID" value="NZ_JAESVB010000014.1"/>
</dbReference>
<evidence type="ECO:0000256" key="1">
    <source>
        <dbReference type="ARBA" id="ARBA00023015"/>
    </source>
</evidence>
<dbReference type="InterPro" id="IPR011663">
    <property type="entry name" value="UTRA"/>
</dbReference>
<gene>
    <name evidence="5" type="ORF">ASILVAE211_19965</name>
</gene>
<feature type="domain" description="HTH gntR-type" evidence="4">
    <location>
        <begin position="5"/>
        <end position="73"/>
    </location>
</feature>
<dbReference type="InterPro" id="IPR000524">
    <property type="entry name" value="Tscrpt_reg_HTH_GntR"/>
</dbReference>
<dbReference type="Pfam" id="PF07702">
    <property type="entry name" value="UTRA"/>
    <property type="match status" value="1"/>
</dbReference>
<dbReference type="InterPro" id="IPR050679">
    <property type="entry name" value="Bact_HTH_transcr_reg"/>
</dbReference>
<sequence length="245" mass="27369">MDDPQPHYQRLKTFVVREIETGRLRPGDRIPSELDLMKQFQVSRMTANRALRELQQAGAVSRIQGVGTFVSARTTEQAHVDIHNIASAIRESKQSYACRVVYFGTEAEPDICQAMGLLSASQYGRVKLLHLADGIPVQHEDRCVNLAFAPAFLDQDFSRTTPYEYLMSLGPLQAAEQVFEVARLGVELAALFEMQASLPCLVLRRRTWSFDLVASTASITAPSNRYRFHGATGMAPDSARQLPRL</sequence>
<organism evidence="5 6">
    <name type="scientific">Acidisoma silvae</name>
    <dbReference type="NCBI Taxonomy" id="2802396"/>
    <lineage>
        <taxon>Bacteria</taxon>
        <taxon>Pseudomonadati</taxon>
        <taxon>Pseudomonadota</taxon>
        <taxon>Alphaproteobacteria</taxon>
        <taxon>Acetobacterales</taxon>
        <taxon>Acidocellaceae</taxon>
        <taxon>Acidisoma</taxon>
    </lineage>
</organism>
<name>A0A963YVB2_9PROT</name>
<evidence type="ECO:0000313" key="6">
    <source>
        <dbReference type="Proteomes" id="UP000708298"/>
    </source>
</evidence>
<dbReference type="Pfam" id="PF00392">
    <property type="entry name" value="GntR"/>
    <property type="match status" value="1"/>
</dbReference>
<protein>
    <submittedName>
        <fullName evidence="5">UTRA domain-containing protein</fullName>
    </submittedName>
</protein>
<dbReference type="InterPro" id="IPR036388">
    <property type="entry name" value="WH-like_DNA-bd_sf"/>
</dbReference>
<dbReference type="PRINTS" id="PR00035">
    <property type="entry name" value="HTHGNTR"/>
</dbReference>
<dbReference type="AlphaFoldDB" id="A0A963YVB2"/>
<dbReference type="PANTHER" id="PTHR44846">
    <property type="entry name" value="MANNOSYL-D-GLYCERATE TRANSPORT/METABOLISM SYSTEM REPRESSOR MNGR-RELATED"/>
    <property type="match status" value="1"/>
</dbReference>
<evidence type="ECO:0000256" key="3">
    <source>
        <dbReference type="ARBA" id="ARBA00023163"/>
    </source>
</evidence>
<dbReference type="GO" id="GO:0003700">
    <property type="term" value="F:DNA-binding transcription factor activity"/>
    <property type="evidence" value="ECO:0007669"/>
    <property type="project" value="InterPro"/>
</dbReference>
<comment type="caution">
    <text evidence="5">The sequence shown here is derived from an EMBL/GenBank/DDBJ whole genome shotgun (WGS) entry which is preliminary data.</text>
</comment>
<dbReference type="PANTHER" id="PTHR44846:SF16">
    <property type="entry name" value="TRANSCRIPTIONAL REGULATOR PHNF-RELATED"/>
    <property type="match status" value="1"/>
</dbReference>
<dbReference type="Gene3D" id="1.10.10.10">
    <property type="entry name" value="Winged helix-like DNA-binding domain superfamily/Winged helix DNA-binding domain"/>
    <property type="match status" value="1"/>
</dbReference>